<sequence>MSSDPIEVVVEVSQTQEVSGHELIKLNKLNVISQDINDSGIGEPLIHSVKHKPTIFQSKKYLGPGEPKYKISQFSPKLFLDKVPSHSVLNNDMYTRLSKEELLTVLVKQINEGFLVAHNSSAGISNHATYFSSGNMKKYYHNKSPYFPKKGNQLNNFNPVLVNKILANRSFQEINKAKSYVNKNYSQNNSKYVNKSTYNHPLSVFQANKIRVLISKRVKLNSTLNNKVVQDQITSQVCGKILSHLSRLPYILRDKVIIEYEKYIPQGDICQNSKCFPCTKGNVEYKKVETLIALFGCKYRKYLKYVNNSKTLSPPKVEPRLENKANKMQPKLKRDDLKVDIKLDLNYVDRQSTPINLTKKFYNQSNQANLTKVGGNQSTQTDLIKSFNDQGTQSMSSKLVVQSTQTDNQVCTNEVSVQASIDRPILKKLVSQSCQTSLKVKSQKNQTNSVRVKSCATQTESILPLSSSNSETGVVTNEVEKDSLCLNDKYVYFIRECNKSFLNDHQSLGSAYNQAVGEFYLANPESSDIPKVFDRVFFVGDYTFSIWSNRILNSSGLLSEKDKLDGENMLEYAGALIVLLIDLEYLPFDRILSLYSEYFPNEEIPILREENFILNKIETESNSVPIINDQIPSPLPVENSVPLIQTNTLDNIEKVDTFEIKVKKRRKRKNKTKNVNSNLNVELVCIPDVQQLSGQEFEKLKQSDVIKSESESISIIPNKTLSSSVNEQMPAHHEDGKFYLDSKLFNLLGKVKLWKIFKLTFGFAQMKLFNKLINKL</sequence>
<accession>A0A816N1P2</accession>
<proteinExistence type="predicted"/>
<reference evidence="1" key="1">
    <citation type="submission" date="2021-02" db="EMBL/GenBank/DDBJ databases">
        <authorList>
            <person name="Nowell W R."/>
        </authorList>
    </citation>
    <scope>NUCLEOTIDE SEQUENCE</scope>
</reference>
<protein>
    <submittedName>
        <fullName evidence="1">Uncharacterized protein</fullName>
    </submittedName>
</protein>
<dbReference type="Proteomes" id="UP000663887">
    <property type="component" value="Unassembled WGS sequence"/>
</dbReference>
<gene>
    <name evidence="1" type="ORF">XDN619_LOCUS4832</name>
</gene>
<dbReference type="AlphaFoldDB" id="A0A816N1P2"/>
<organism evidence="1 2">
    <name type="scientific">Rotaria magnacalcarata</name>
    <dbReference type="NCBI Taxonomy" id="392030"/>
    <lineage>
        <taxon>Eukaryota</taxon>
        <taxon>Metazoa</taxon>
        <taxon>Spiralia</taxon>
        <taxon>Gnathifera</taxon>
        <taxon>Rotifera</taxon>
        <taxon>Eurotatoria</taxon>
        <taxon>Bdelloidea</taxon>
        <taxon>Philodinida</taxon>
        <taxon>Philodinidae</taxon>
        <taxon>Rotaria</taxon>
    </lineage>
</organism>
<dbReference type="EMBL" id="CAJNRG010001185">
    <property type="protein sequence ID" value="CAF2028919.1"/>
    <property type="molecule type" value="Genomic_DNA"/>
</dbReference>
<comment type="caution">
    <text evidence="1">The sequence shown here is derived from an EMBL/GenBank/DDBJ whole genome shotgun (WGS) entry which is preliminary data.</text>
</comment>
<evidence type="ECO:0000313" key="1">
    <source>
        <dbReference type="EMBL" id="CAF2028919.1"/>
    </source>
</evidence>
<name>A0A816N1P2_9BILA</name>
<evidence type="ECO:0000313" key="2">
    <source>
        <dbReference type="Proteomes" id="UP000663887"/>
    </source>
</evidence>